<dbReference type="Pfam" id="PF07859">
    <property type="entry name" value="Abhydrolase_3"/>
    <property type="match status" value="1"/>
</dbReference>
<keyword evidence="4" id="KW-1185">Reference proteome</keyword>
<dbReference type="InterPro" id="IPR029058">
    <property type="entry name" value="AB_hydrolase_fold"/>
</dbReference>
<dbReference type="EMBL" id="MU839852">
    <property type="protein sequence ID" value="KAK1749767.1"/>
    <property type="molecule type" value="Genomic_DNA"/>
</dbReference>
<reference evidence="3" key="1">
    <citation type="submission" date="2023-06" db="EMBL/GenBank/DDBJ databases">
        <title>Genome-scale phylogeny and comparative genomics of the fungal order Sordariales.</title>
        <authorList>
            <consortium name="Lawrence Berkeley National Laboratory"/>
            <person name="Hensen N."/>
            <person name="Bonometti L."/>
            <person name="Westerberg I."/>
            <person name="Brannstrom I.O."/>
            <person name="Guillou S."/>
            <person name="Cros-Aarteil S."/>
            <person name="Calhoun S."/>
            <person name="Haridas S."/>
            <person name="Kuo A."/>
            <person name="Mondo S."/>
            <person name="Pangilinan J."/>
            <person name="Riley R."/>
            <person name="Labutti K."/>
            <person name="Andreopoulos B."/>
            <person name="Lipzen A."/>
            <person name="Chen C."/>
            <person name="Yanf M."/>
            <person name="Daum C."/>
            <person name="Ng V."/>
            <person name="Clum A."/>
            <person name="Steindorff A."/>
            <person name="Ohm R."/>
            <person name="Martin F."/>
            <person name="Silar P."/>
            <person name="Natvig D."/>
            <person name="Lalanne C."/>
            <person name="Gautier V."/>
            <person name="Ament-Velasquez S.L."/>
            <person name="Kruys A."/>
            <person name="Hutchinson M.I."/>
            <person name="Powell A.J."/>
            <person name="Barry K."/>
            <person name="Miller A.N."/>
            <person name="Grigoriev I.V."/>
            <person name="Debuchy R."/>
            <person name="Gladieux P."/>
            <person name="Thoren M.H."/>
            <person name="Johannesson H."/>
        </authorList>
    </citation>
    <scope>NUCLEOTIDE SEQUENCE</scope>
    <source>
        <strain evidence="3">PSN4</strain>
    </source>
</reference>
<evidence type="ECO:0000259" key="2">
    <source>
        <dbReference type="Pfam" id="PF07859"/>
    </source>
</evidence>
<organism evidence="3 4">
    <name type="scientific">Echria macrotheca</name>
    <dbReference type="NCBI Taxonomy" id="438768"/>
    <lineage>
        <taxon>Eukaryota</taxon>
        <taxon>Fungi</taxon>
        <taxon>Dikarya</taxon>
        <taxon>Ascomycota</taxon>
        <taxon>Pezizomycotina</taxon>
        <taxon>Sordariomycetes</taxon>
        <taxon>Sordariomycetidae</taxon>
        <taxon>Sordariales</taxon>
        <taxon>Schizotheciaceae</taxon>
        <taxon>Echria</taxon>
    </lineage>
</organism>
<comment type="caution">
    <text evidence="3">The sequence shown here is derived from an EMBL/GenBank/DDBJ whole genome shotgun (WGS) entry which is preliminary data.</text>
</comment>
<sequence length="330" mass="36065">MENSRAPLQKKTTTFAVHQIPLECDIYDAHDYSTDSPVFLYFHPGGLVAGARIVVPPWLAQTCFRHKWPLISASYRLLPQARGEDLLQDATAAYEFARTLGGAERKVIVGGASAGNFLATLIAHHLTPKPLAVLSITGIPTFRHRFFNSSVLIPSEPVTEDDVAPFVSGPVTIGRDASHPLSVFDVHKLDASGAKNPLFVPGDRLPPEWAHDPERGLLYDFYLHENLFLDFVGSVDPGFDWAENKSDPEKLKNWPTTIFIQGDADDDVEADVCSSVASALGDKAMYFEAKGMPHLYERHMFLEDIENGTGPGEVAVKQAITALDGVIGGV</sequence>
<dbReference type="PANTHER" id="PTHR48081:SF3">
    <property type="entry name" value="ALPHA_BETA HYDROLASE FOLD-3 DOMAIN-CONTAINING PROTEIN"/>
    <property type="match status" value="1"/>
</dbReference>
<gene>
    <name evidence="3" type="ORF">QBC47DRAFT_395282</name>
</gene>
<evidence type="ECO:0000313" key="4">
    <source>
        <dbReference type="Proteomes" id="UP001239445"/>
    </source>
</evidence>
<name>A0AAJ0B3Z8_9PEZI</name>
<dbReference type="Proteomes" id="UP001239445">
    <property type="component" value="Unassembled WGS sequence"/>
</dbReference>
<dbReference type="InterPro" id="IPR050300">
    <property type="entry name" value="GDXG_lipolytic_enzyme"/>
</dbReference>
<evidence type="ECO:0000313" key="3">
    <source>
        <dbReference type="EMBL" id="KAK1749767.1"/>
    </source>
</evidence>
<dbReference type="InterPro" id="IPR013094">
    <property type="entry name" value="AB_hydrolase_3"/>
</dbReference>
<protein>
    <submittedName>
        <fullName evidence="3">Alpha/beta-hydrolase</fullName>
    </submittedName>
</protein>
<dbReference type="Gene3D" id="3.40.50.1820">
    <property type="entry name" value="alpha/beta hydrolase"/>
    <property type="match status" value="1"/>
</dbReference>
<dbReference type="AlphaFoldDB" id="A0AAJ0B3Z8"/>
<feature type="domain" description="Alpha/beta hydrolase fold-3" evidence="2">
    <location>
        <begin position="40"/>
        <end position="129"/>
    </location>
</feature>
<dbReference type="GO" id="GO:0016787">
    <property type="term" value="F:hydrolase activity"/>
    <property type="evidence" value="ECO:0007669"/>
    <property type="project" value="UniProtKB-KW"/>
</dbReference>
<dbReference type="SUPFAM" id="SSF53474">
    <property type="entry name" value="alpha/beta-Hydrolases"/>
    <property type="match status" value="1"/>
</dbReference>
<dbReference type="PANTHER" id="PTHR48081">
    <property type="entry name" value="AB HYDROLASE SUPERFAMILY PROTEIN C4A8.06C"/>
    <property type="match status" value="1"/>
</dbReference>
<proteinExistence type="predicted"/>
<evidence type="ECO:0000256" key="1">
    <source>
        <dbReference type="ARBA" id="ARBA00022801"/>
    </source>
</evidence>
<keyword evidence="1" id="KW-0378">Hydrolase</keyword>
<accession>A0AAJ0B3Z8</accession>